<dbReference type="InterPro" id="IPR012341">
    <property type="entry name" value="6hp_glycosidase-like_sf"/>
</dbReference>
<comment type="similarity">
    <text evidence="1">Belongs to the N-acylglucosamine 2-epimerase family.</text>
</comment>
<dbReference type="Gene3D" id="1.50.10.10">
    <property type="match status" value="1"/>
</dbReference>
<dbReference type="EMBL" id="QFYQ01000001">
    <property type="protein sequence ID" value="RAK56076.1"/>
    <property type="molecule type" value="Genomic_DNA"/>
</dbReference>
<keyword evidence="4" id="KW-1185">Reference proteome</keyword>
<dbReference type="Proteomes" id="UP000249254">
    <property type="component" value="Unassembled WGS sequence"/>
</dbReference>
<dbReference type="InterPro" id="IPR010819">
    <property type="entry name" value="AGE/CE"/>
</dbReference>
<gene>
    <name evidence="3" type="ORF">DJ017_16940</name>
</gene>
<sequence length="375" mass="41209">MSALTFDTLPDAARAYDAWLRDAALPLWARAGVEPGSHAFRDALALSAAPAGAVRRARVQARQVFVYAEAARHGLGPHWLELARSGFEGYRAGFARADGLYSVLADDQGRVQDDTPCLYEQAFTLLAMAALTRAGGADLRPDAERLLGALQARRLPAGGFVELTDQPFQSNAHMHLLEAVMAWEAVGGEPLWRGLTDEIVALCLAHFIDPDGGFLREFFDGQWRPAAGDDGRYVEPGHQFEWAWLLTRWARARGEPEVEAAARRLLSCGLRGIDRERGVAVNGLWDDLTLRDASTRLWPQTEWLKAALILGREDEALAAANGLAKYLDVPVRGLWRDKLKPDGTWVEEPAPASSFYHITLAVLELRDWAAAHGVA</sequence>
<dbReference type="AlphaFoldDB" id="A0A328AQQ6"/>
<evidence type="ECO:0000256" key="2">
    <source>
        <dbReference type="ARBA" id="ARBA00023235"/>
    </source>
</evidence>
<proteinExistence type="inferred from homology"/>
<organism evidence="3 4">
    <name type="scientific">Phenylobacterium soli</name>
    <dbReference type="NCBI Taxonomy" id="2170551"/>
    <lineage>
        <taxon>Bacteria</taxon>
        <taxon>Pseudomonadati</taxon>
        <taxon>Pseudomonadota</taxon>
        <taxon>Alphaproteobacteria</taxon>
        <taxon>Caulobacterales</taxon>
        <taxon>Caulobacteraceae</taxon>
        <taxon>Phenylobacterium</taxon>
    </lineage>
</organism>
<name>A0A328AQQ6_9CAUL</name>
<dbReference type="InterPro" id="IPR008928">
    <property type="entry name" value="6-hairpin_glycosidase_sf"/>
</dbReference>
<dbReference type="GO" id="GO:0005975">
    <property type="term" value="P:carbohydrate metabolic process"/>
    <property type="evidence" value="ECO:0007669"/>
    <property type="project" value="InterPro"/>
</dbReference>
<dbReference type="SUPFAM" id="SSF48208">
    <property type="entry name" value="Six-hairpin glycosidases"/>
    <property type="match status" value="1"/>
</dbReference>
<dbReference type="Pfam" id="PF07221">
    <property type="entry name" value="GlcNAc_2-epim"/>
    <property type="match status" value="1"/>
</dbReference>
<evidence type="ECO:0008006" key="5">
    <source>
        <dbReference type="Google" id="ProtNLM"/>
    </source>
</evidence>
<evidence type="ECO:0000313" key="4">
    <source>
        <dbReference type="Proteomes" id="UP000249254"/>
    </source>
</evidence>
<accession>A0A328AQQ6</accession>
<keyword evidence="2" id="KW-0413">Isomerase</keyword>
<protein>
    <recommendedName>
        <fullName evidence="5">AGE family epimerase/isomerase</fullName>
    </recommendedName>
</protein>
<reference evidence="4" key="1">
    <citation type="submission" date="2018-05" db="EMBL/GenBank/DDBJ databases">
        <authorList>
            <person name="Li X."/>
        </authorList>
    </citation>
    <scope>NUCLEOTIDE SEQUENCE [LARGE SCALE GENOMIC DNA]</scope>
    <source>
        <strain evidence="4">LX32</strain>
    </source>
</reference>
<dbReference type="RefSeq" id="WP_111529824.1">
    <property type="nucleotide sequence ID" value="NZ_JBHRSG010000003.1"/>
</dbReference>
<evidence type="ECO:0000313" key="3">
    <source>
        <dbReference type="EMBL" id="RAK56076.1"/>
    </source>
</evidence>
<evidence type="ECO:0000256" key="1">
    <source>
        <dbReference type="ARBA" id="ARBA00008558"/>
    </source>
</evidence>
<dbReference type="OrthoDB" id="9806359at2"/>
<dbReference type="GO" id="GO:0016853">
    <property type="term" value="F:isomerase activity"/>
    <property type="evidence" value="ECO:0007669"/>
    <property type="project" value="UniProtKB-KW"/>
</dbReference>
<comment type="caution">
    <text evidence="3">The sequence shown here is derived from an EMBL/GenBank/DDBJ whole genome shotgun (WGS) entry which is preliminary data.</text>
</comment>
<dbReference type="PANTHER" id="PTHR15108">
    <property type="entry name" value="N-ACYLGLUCOSAMINE-2-EPIMERASE"/>
    <property type="match status" value="1"/>
</dbReference>